<name>W4M228_9BACT</name>
<dbReference type="HOGENOM" id="CLU_1583493_0_0_7"/>
<accession>W4M228</accession>
<evidence type="ECO:0000313" key="2">
    <source>
        <dbReference type="Proteomes" id="UP000019140"/>
    </source>
</evidence>
<gene>
    <name evidence="1" type="ORF">ETSY2_31290</name>
</gene>
<evidence type="ECO:0000313" key="1">
    <source>
        <dbReference type="EMBL" id="ETX04011.1"/>
    </source>
</evidence>
<dbReference type="Proteomes" id="UP000019140">
    <property type="component" value="Unassembled WGS sequence"/>
</dbReference>
<protein>
    <submittedName>
        <fullName evidence="1">Uncharacterized protein</fullName>
    </submittedName>
</protein>
<dbReference type="AlphaFoldDB" id="W4M228"/>
<keyword evidence="2" id="KW-1185">Reference proteome</keyword>
<organism evidence="1 2">
    <name type="scientific">Candidatus Entotheonella gemina</name>
    <dbReference type="NCBI Taxonomy" id="1429439"/>
    <lineage>
        <taxon>Bacteria</taxon>
        <taxon>Pseudomonadati</taxon>
        <taxon>Nitrospinota/Tectimicrobiota group</taxon>
        <taxon>Candidatus Tectimicrobiota</taxon>
        <taxon>Candidatus Entotheonellia</taxon>
        <taxon>Candidatus Entotheonellales</taxon>
        <taxon>Candidatus Entotheonellaceae</taxon>
        <taxon>Candidatus Entotheonella</taxon>
    </lineage>
</organism>
<comment type="caution">
    <text evidence="1">The sequence shown here is derived from an EMBL/GenBank/DDBJ whole genome shotgun (WGS) entry which is preliminary data.</text>
</comment>
<proteinExistence type="predicted"/>
<dbReference type="EMBL" id="AZHX01001327">
    <property type="protein sequence ID" value="ETX04011.1"/>
    <property type="molecule type" value="Genomic_DNA"/>
</dbReference>
<reference evidence="1 2" key="1">
    <citation type="journal article" date="2014" name="Nature">
        <title>An environmental bacterial taxon with a large and distinct metabolic repertoire.</title>
        <authorList>
            <person name="Wilson M.C."/>
            <person name="Mori T."/>
            <person name="Ruckert C."/>
            <person name="Uria A.R."/>
            <person name="Helf M.J."/>
            <person name="Takada K."/>
            <person name="Gernert C."/>
            <person name="Steffens U.A."/>
            <person name="Heycke N."/>
            <person name="Schmitt S."/>
            <person name="Rinke C."/>
            <person name="Helfrich E.J."/>
            <person name="Brachmann A.O."/>
            <person name="Gurgui C."/>
            <person name="Wakimoto T."/>
            <person name="Kracht M."/>
            <person name="Crusemann M."/>
            <person name="Hentschel U."/>
            <person name="Abe I."/>
            <person name="Matsunaga S."/>
            <person name="Kalinowski J."/>
            <person name="Takeyama H."/>
            <person name="Piel J."/>
        </authorList>
    </citation>
    <scope>NUCLEOTIDE SEQUENCE [LARGE SCALE GENOMIC DNA]</scope>
    <source>
        <strain evidence="2">TSY2</strain>
    </source>
</reference>
<sequence length="168" mass="19189">MHETIDLLYQLYSAEGFHLVEHLLLRPQQNGDPFLAPLFVNETEREQDPYSQRLSLIFPSGYARDFSRPPNTAIRTPVTPDRFRDVEFRRHAELMVQQACPAHLLPRIYWVDQQAPETPDSPASFDHFENAYFNWLPSILIPGGAPAVVRSARAALIQSLNAIAHDEP</sequence>